<reference evidence="3" key="1">
    <citation type="submission" date="2011-02" db="EMBL/GenBank/DDBJ databases">
        <title>The Genome Sequence of Capsaspora owczarzaki ATCC 30864.</title>
        <authorList>
            <person name="Russ C."/>
            <person name="Cuomo C."/>
            <person name="Burger G."/>
            <person name="Gray M.W."/>
            <person name="Holland P.W.H."/>
            <person name="King N."/>
            <person name="Lang F.B.F."/>
            <person name="Roger A.J."/>
            <person name="Ruiz-Trillo I."/>
            <person name="Young S.K."/>
            <person name="Zeng Q."/>
            <person name="Gargeya S."/>
            <person name="Alvarado L."/>
            <person name="Berlin A."/>
            <person name="Chapman S.B."/>
            <person name="Chen Z."/>
            <person name="Freedman E."/>
            <person name="Gellesch M."/>
            <person name="Goldberg J."/>
            <person name="Griggs A."/>
            <person name="Gujja S."/>
            <person name="Heilman E."/>
            <person name="Heiman D."/>
            <person name="Howarth C."/>
            <person name="Mehta T."/>
            <person name="Neiman D."/>
            <person name="Pearson M."/>
            <person name="Roberts A."/>
            <person name="Saif S."/>
            <person name="Shea T."/>
            <person name="Shenoy N."/>
            <person name="Sisk P."/>
            <person name="Stolte C."/>
            <person name="Sykes S."/>
            <person name="White J."/>
            <person name="Yandava C."/>
            <person name="Haas B."/>
            <person name="Nusbaum C."/>
            <person name="Birren B."/>
        </authorList>
    </citation>
    <scope>NUCLEOTIDE SEQUENCE</scope>
    <source>
        <strain evidence="3">ATCC 30864</strain>
    </source>
</reference>
<dbReference type="EMBL" id="KE346361">
    <property type="protein sequence ID" value="KJE90599.1"/>
    <property type="molecule type" value="Genomic_DNA"/>
</dbReference>
<proteinExistence type="predicted"/>
<feature type="compositionally biased region" description="Low complexity" evidence="1">
    <location>
        <begin position="125"/>
        <end position="137"/>
    </location>
</feature>
<feature type="region of interest" description="Disordered" evidence="1">
    <location>
        <begin position="100"/>
        <end position="154"/>
    </location>
</feature>
<dbReference type="AlphaFoldDB" id="A0A0D2X1D1"/>
<name>A0A0D2X1D1_CAPO3</name>
<evidence type="ECO:0000313" key="2">
    <source>
        <dbReference type="EMBL" id="KJE90599.1"/>
    </source>
</evidence>
<organism evidence="2 3">
    <name type="scientific">Capsaspora owczarzaki (strain ATCC 30864)</name>
    <dbReference type="NCBI Taxonomy" id="595528"/>
    <lineage>
        <taxon>Eukaryota</taxon>
        <taxon>Filasterea</taxon>
        <taxon>Capsaspora</taxon>
    </lineage>
</organism>
<dbReference type="InParanoid" id="A0A0D2X1D1"/>
<evidence type="ECO:0000256" key="1">
    <source>
        <dbReference type="SAM" id="MobiDB-lite"/>
    </source>
</evidence>
<keyword evidence="3" id="KW-1185">Reference proteome</keyword>
<accession>A0A0D2X1D1</accession>
<sequence length="288" mass="31130">MQQSQTRARRRQFPQTAPTAQTAQIAQMAQIAIVVVVALLTAVASTALAAPPPPPPHNAVHSHHAGRRVLQQLQNEHAPSTLSSHNDDRNSVRALLADAEQPLLQPPASRRRHNNGVATHKPQSADGDGAADQAHATGGRRGGPSDHESSPPAAESLFTASNCKVVGECEECARFEAVTVLSPPRFAEGVFRCTQTCPTHLALGVVDRGSNLTVFRGGTSNSWSARLRIILRRPFTKGTYIHCSWTCQTSFPLTSPASSTVVRDPWCQNVERFTSSLPSTFCLAWQRQ</sequence>
<protein>
    <submittedName>
        <fullName evidence="2">Uncharacterized protein</fullName>
    </submittedName>
</protein>
<gene>
    <name evidence="2" type="ORF">CAOG_001893</name>
</gene>
<dbReference type="Proteomes" id="UP000008743">
    <property type="component" value="Unassembled WGS sequence"/>
</dbReference>
<evidence type="ECO:0000313" key="3">
    <source>
        <dbReference type="Proteomes" id="UP000008743"/>
    </source>
</evidence>